<evidence type="ECO:0000313" key="2">
    <source>
        <dbReference type="Proteomes" id="UP000079169"/>
    </source>
</evidence>
<organism evidence="2 3">
    <name type="scientific">Diaphorina citri</name>
    <name type="common">Asian citrus psyllid</name>
    <dbReference type="NCBI Taxonomy" id="121845"/>
    <lineage>
        <taxon>Eukaryota</taxon>
        <taxon>Metazoa</taxon>
        <taxon>Ecdysozoa</taxon>
        <taxon>Arthropoda</taxon>
        <taxon>Hexapoda</taxon>
        <taxon>Insecta</taxon>
        <taxon>Pterygota</taxon>
        <taxon>Neoptera</taxon>
        <taxon>Paraneoptera</taxon>
        <taxon>Hemiptera</taxon>
        <taxon>Sternorrhyncha</taxon>
        <taxon>Psylloidea</taxon>
        <taxon>Psyllidae</taxon>
        <taxon>Diaphorininae</taxon>
        <taxon>Diaphorina</taxon>
    </lineage>
</organism>
<dbReference type="AlphaFoldDB" id="A0A3Q0J2H9"/>
<gene>
    <name evidence="3" type="primary">LOC103513701</name>
</gene>
<evidence type="ECO:0000313" key="3">
    <source>
        <dbReference type="RefSeq" id="XP_026682631.1"/>
    </source>
</evidence>
<dbReference type="GeneID" id="103513701"/>
<dbReference type="RefSeq" id="XP_026682631.1">
    <property type="nucleotide sequence ID" value="XM_026826830.1"/>
</dbReference>
<sequence>MGRFLIFLILTYGVDKIRGADEAANSALKALYANTSFEVKGDSVLFNGRKLDLIGDEKAEFSGRELRNMSDVLASKYYTTFDLLGGEQLINKTYRNISGTLVNLNATFDFINDTHVNINGKVWDLHTLFPRLEQAANELGNQTAGNNIMSARCLFSSFPIFKIKLFRFHRRRRRGWCTCCCHRKRKPKPTWLKL</sequence>
<name>A0A3Q0J2H9_DIACI</name>
<feature type="chain" id="PRO_5018324894" evidence="1">
    <location>
        <begin position="20"/>
        <end position="194"/>
    </location>
</feature>
<keyword evidence="2" id="KW-1185">Reference proteome</keyword>
<keyword evidence="1" id="KW-0732">Signal</keyword>
<protein>
    <submittedName>
        <fullName evidence="3">Uncharacterized protein LOC103513701</fullName>
    </submittedName>
</protein>
<proteinExistence type="predicted"/>
<dbReference type="Proteomes" id="UP000079169">
    <property type="component" value="Unplaced"/>
</dbReference>
<dbReference type="PaxDb" id="121845-A0A3Q0J2H9"/>
<dbReference type="KEGG" id="dci:103513701"/>
<reference evidence="3" key="1">
    <citation type="submission" date="2025-08" db="UniProtKB">
        <authorList>
            <consortium name="RefSeq"/>
        </authorList>
    </citation>
    <scope>IDENTIFICATION</scope>
</reference>
<feature type="signal peptide" evidence="1">
    <location>
        <begin position="1"/>
        <end position="19"/>
    </location>
</feature>
<accession>A0A3Q0J2H9</accession>
<evidence type="ECO:0000256" key="1">
    <source>
        <dbReference type="SAM" id="SignalP"/>
    </source>
</evidence>